<gene>
    <name evidence="2" type="ORF">BKA14_002120</name>
</gene>
<dbReference type="AlphaFoldDB" id="A0A7W7G0T2"/>
<sequence>MHANGSFARRLRLRRLHRHRSGLLVVPLDHAIGAGPLAYRGTLDGLLARLTDGGADAVVLHKGAVRRVRPDRFREMSLILHLNASTGLAADPDAKYPVATVAEALRLGAEAVSVHVNVGSRTEDRQIAHLAATAEQCDRWGVPLLAMMYLRGPGITDGRDPDLVAHALIVAAELGADLVKTALPDDPAAIARITAACPVPVLAAGGEAGDGDAALARLEAALRAGAGGVAAGRTVFTADDPGAVTGRLSDLVHGGPRVPVGAR</sequence>
<protein>
    <submittedName>
        <fullName evidence="2">2-amino-4, 5-dihydroxy-6-oxo-7-(Phosphonooxy)heptanoate synthase</fullName>
        <ecNumber evidence="2">4.1.2.56</ecNumber>
    </submittedName>
</protein>
<dbReference type="InterPro" id="IPR013785">
    <property type="entry name" value="Aldolase_TIM"/>
</dbReference>
<name>A0A7W7G0T2_9ACTN</name>
<dbReference type="NCBIfam" id="NF005556">
    <property type="entry name" value="PRK07226.1"/>
    <property type="match status" value="1"/>
</dbReference>
<proteinExistence type="predicted"/>
<dbReference type="EMBL" id="JACHMF010000001">
    <property type="protein sequence ID" value="MBB4691972.1"/>
    <property type="molecule type" value="Genomic_DNA"/>
</dbReference>
<dbReference type="InterPro" id="IPR002915">
    <property type="entry name" value="DeoC/FbaB/LacD_aldolase"/>
</dbReference>
<dbReference type="RefSeq" id="WP_184950754.1">
    <property type="nucleotide sequence ID" value="NZ_BOMC01000003.1"/>
</dbReference>
<dbReference type="PANTHER" id="PTHR47916:SF1">
    <property type="entry name" value="3-HYDROXY-5-PHOSPHONOOXYPENTANE-2,4-DIONE THIOLASE"/>
    <property type="match status" value="1"/>
</dbReference>
<organism evidence="2 3">
    <name type="scientific">Paractinoplanes abujensis</name>
    <dbReference type="NCBI Taxonomy" id="882441"/>
    <lineage>
        <taxon>Bacteria</taxon>
        <taxon>Bacillati</taxon>
        <taxon>Actinomycetota</taxon>
        <taxon>Actinomycetes</taxon>
        <taxon>Micromonosporales</taxon>
        <taxon>Micromonosporaceae</taxon>
        <taxon>Paractinoplanes</taxon>
    </lineage>
</organism>
<comment type="caution">
    <text evidence="2">The sequence shown here is derived from an EMBL/GenBank/DDBJ whole genome shotgun (WGS) entry which is preliminary data.</text>
</comment>
<dbReference type="GO" id="GO:0004332">
    <property type="term" value="F:fructose-bisphosphate aldolase activity"/>
    <property type="evidence" value="ECO:0007669"/>
    <property type="project" value="InterPro"/>
</dbReference>
<dbReference type="SUPFAM" id="SSF51569">
    <property type="entry name" value="Aldolase"/>
    <property type="match status" value="1"/>
</dbReference>
<dbReference type="Gene3D" id="3.20.20.70">
    <property type="entry name" value="Aldolase class I"/>
    <property type="match status" value="1"/>
</dbReference>
<evidence type="ECO:0000313" key="2">
    <source>
        <dbReference type="EMBL" id="MBB4691972.1"/>
    </source>
</evidence>
<feature type="active site" description="Schiff-base intermediate with dihydroxyacetone-P" evidence="1">
    <location>
        <position position="180"/>
    </location>
</feature>
<dbReference type="Pfam" id="PF01791">
    <property type="entry name" value="DeoC"/>
    <property type="match status" value="1"/>
</dbReference>
<keyword evidence="3" id="KW-1185">Reference proteome</keyword>
<keyword evidence="2" id="KW-0456">Lyase</keyword>
<dbReference type="InterPro" id="IPR050456">
    <property type="entry name" value="DeoC/FbaB_aldolase"/>
</dbReference>
<dbReference type="PIRSF" id="PIRSF038992">
    <property type="entry name" value="Aldolase_Ia"/>
    <property type="match status" value="1"/>
</dbReference>
<dbReference type="Proteomes" id="UP000542742">
    <property type="component" value="Unassembled WGS sequence"/>
</dbReference>
<dbReference type="PANTHER" id="PTHR47916">
    <property type="entry name" value="FRUCTOSE-BISPHOSPHATE ALDOLASE CLASS 1"/>
    <property type="match status" value="1"/>
</dbReference>
<dbReference type="SMART" id="SM01133">
    <property type="entry name" value="DeoC"/>
    <property type="match status" value="1"/>
</dbReference>
<evidence type="ECO:0000256" key="1">
    <source>
        <dbReference type="PIRSR" id="PIRSR038992-1"/>
    </source>
</evidence>
<reference evidence="2 3" key="1">
    <citation type="submission" date="2020-08" db="EMBL/GenBank/DDBJ databases">
        <title>Sequencing the genomes of 1000 actinobacteria strains.</title>
        <authorList>
            <person name="Klenk H.-P."/>
        </authorList>
    </citation>
    <scope>NUCLEOTIDE SEQUENCE [LARGE SCALE GENOMIC DNA]</scope>
    <source>
        <strain evidence="2 3">DSM 45518</strain>
    </source>
</reference>
<accession>A0A7W7G0T2</accession>
<feature type="active site" description="Proton donor" evidence="1">
    <location>
        <position position="149"/>
    </location>
</feature>
<dbReference type="InterPro" id="IPR041720">
    <property type="entry name" value="FbaB-like"/>
</dbReference>
<dbReference type="EC" id="4.1.2.56" evidence="2"/>
<evidence type="ECO:0000313" key="3">
    <source>
        <dbReference type="Proteomes" id="UP000542742"/>
    </source>
</evidence>